<accession>A0AAJ3NCR7</accession>
<keyword evidence="3 4" id="KW-0663">Pyridoxal phosphate</keyword>
<dbReference type="GO" id="GO:0003962">
    <property type="term" value="F:cystathionine gamma-synthase activity"/>
    <property type="evidence" value="ECO:0007669"/>
    <property type="project" value="TreeGrafter"/>
</dbReference>
<dbReference type="PIRSF" id="PIRSF001434">
    <property type="entry name" value="CGS"/>
    <property type="match status" value="1"/>
</dbReference>
<dbReference type="InterPro" id="IPR015422">
    <property type="entry name" value="PyrdxlP-dep_Trfase_small"/>
</dbReference>
<dbReference type="EMBL" id="MAIC01000013">
    <property type="protein sequence ID" value="OPB76088.1"/>
    <property type="molecule type" value="Genomic_DNA"/>
</dbReference>
<evidence type="ECO:0000313" key="7">
    <source>
        <dbReference type="Proteomes" id="UP000190816"/>
    </source>
</evidence>
<dbReference type="PANTHER" id="PTHR11808:SF15">
    <property type="entry name" value="CYSTATHIONINE GAMMA-LYASE"/>
    <property type="match status" value="1"/>
</dbReference>
<dbReference type="AlphaFoldDB" id="A0AAJ3NCR7"/>
<dbReference type="Gene3D" id="3.40.640.10">
    <property type="entry name" value="Type I PLP-dependent aspartate aminotransferase-like (Major domain)"/>
    <property type="match status" value="1"/>
</dbReference>
<dbReference type="SUPFAM" id="SSF53383">
    <property type="entry name" value="PLP-dependent transferases"/>
    <property type="match status" value="1"/>
</dbReference>
<evidence type="ECO:0000313" key="6">
    <source>
        <dbReference type="EMBL" id="OPB76088.1"/>
    </source>
</evidence>
<dbReference type="InterPro" id="IPR054542">
    <property type="entry name" value="Cys_met_metab_PP"/>
</dbReference>
<evidence type="ECO:0000256" key="3">
    <source>
        <dbReference type="ARBA" id="ARBA00022898"/>
    </source>
</evidence>
<dbReference type="NCBIfam" id="NF005871">
    <property type="entry name" value="PRK07811.1"/>
    <property type="match status" value="1"/>
</dbReference>
<dbReference type="KEGG" id="ego:BBD34_15485"/>
<dbReference type="GO" id="GO:0030170">
    <property type="term" value="F:pyridoxal phosphate binding"/>
    <property type="evidence" value="ECO:0007669"/>
    <property type="project" value="InterPro"/>
</dbReference>
<dbReference type="Pfam" id="PF01053">
    <property type="entry name" value="Cys_Met_Meta_PP"/>
    <property type="match status" value="1"/>
</dbReference>
<dbReference type="FunFam" id="3.90.1150.10:FF:000008">
    <property type="entry name" value="Cystathionine gamma-synthase"/>
    <property type="match status" value="1"/>
</dbReference>
<sequence>MKFNTKVIHGNQHAEPHTGSVNVPVFLTSTFAQKSPGQLRAGYEYSRGANPTRQALEDALASIENGARGLAFGSGLAAIDCVLKLLNPGDEVIAVDDLYGGTYRMFTRLFEKYQLKFTFVNFDDVSKIAGLINDNTKLIWLETPTNPLMKLVDIKAVADLIQGKDILLAVDNTFASPYLQQPLDLGADIIMHSATKYLGGHSDVVAGALVAKTEELGEKLHFIQFASGGILGPHDSYLVLRGIKTLALRMQRHSENGIRVAQFLEKHPAIEQVFYPGLESHPQHDLAKKQMKDFGGMVSFTFKSGKKEDSVKFLESLRVFTLAESLGGVESLANHPAMMTHASIPAEKRAELGITDDLVRLSAGIEDIEDLLQDLEQALNAL</sequence>
<dbReference type="Proteomes" id="UP000190816">
    <property type="component" value="Unassembled WGS sequence"/>
</dbReference>
<dbReference type="InterPro" id="IPR015424">
    <property type="entry name" value="PyrdxlP-dep_Trfase"/>
</dbReference>
<evidence type="ECO:0000256" key="4">
    <source>
        <dbReference type="PIRSR" id="PIRSR001434-2"/>
    </source>
</evidence>
<organism evidence="6 7">
    <name type="scientific">Elizabethkingia ursingii</name>
    <dbReference type="NCBI Taxonomy" id="1756150"/>
    <lineage>
        <taxon>Bacteria</taxon>
        <taxon>Pseudomonadati</taxon>
        <taxon>Bacteroidota</taxon>
        <taxon>Flavobacteriia</taxon>
        <taxon>Flavobacteriales</taxon>
        <taxon>Weeksellaceae</taxon>
        <taxon>Elizabethkingia</taxon>
    </lineage>
</organism>
<name>A0AAJ3NCR7_9FLAO</name>
<dbReference type="GO" id="GO:0019346">
    <property type="term" value="P:transsulfuration"/>
    <property type="evidence" value="ECO:0007669"/>
    <property type="project" value="InterPro"/>
</dbReference>
<proteinExistence type="inferred from homology"/>
<dbReference type="GO" id="GO:0004123">
    <property type="term" value="F:cystathionine gamma-lyase activity"/>
    <property type="evidence" value="ECO:0007669"/>
    <property type="project" value="TreeGrafter"/>
</dbReference>
<dbReference type="GO" id="GO:0005737">
    <property type="term" value="C:cytoplasm"/>
    <property type="evidence" value="ECO:0007669"/>
    <property type="project" value="TreeGrafter"/>
</dbReference>
<evidence type="ECO:0000256" key="2">
    <source>
        <dbReference type="ARBA" id="ARBA00009077"/>
    </source>
</evidence>
<dbReference type="InterPro" id="IPR015421">
    <property type="entry name" value="PyrdxlP-dep_Trfase_major"/>
</dbReference>
<dbReference type="PANTHER" id="PTHR11808">
    <property type="entry name" value="TRANS-SULFURATION ENZYME FAMILY MEMBER"/>
    <property type="match status" value="1"/>
</dbReference>
<dbReference type="FunFam" id="3.40.640.10:FF:000009">
    <property type="entry name" value="Cystathionine gamma-synthase homolog"/>
    <property type="match status" value="1"/>
</dbReference>
<comment type="similarity">
    <text evidence="2 5">Belongs to the trans-sulfuration enzymes family.</text>
</comment>
<dbReference type="InterPro" id="IPR000277">
    <property type="entry name" value="Cys/Met-Metab_PyrdxlP-dep_enz"/>
</dbReference>
<dbReference type="CDD" id="cd00614">
    <property type="entry name" value="CGS_like"/>
    <property type="match status" value="1"/>
</dbReference>
<protein>
    <submittedName>
        <fullName evidence="6">Cystathionine gamma-synthase</fullName>
    </submittedName>
</protein>
<dbReference type="PROSITE" id="PS00868">
    <property type="entry name" value="CYS_MET_METAB_PP"/>
    <property type="match status" value="1"/>
</dbReference>
<comment type="caution">
    <text evidence="6">The sequence shown here is derived from an EMBL/GenBank/DDBJ whole genome shotgun (WGS) entry which is preliminary data.</text>
</comment>
<dbReference type="GO" id="GO:0019343">
    <property type="term" value="P:cysteine biosynthetic process via cystathionine"/>
    <property type="evidence" value="ECO:0007669"/>
    <property type="project" value="TreeGrafter"/>
</dbReference>
<dbReference type="Gene3D" id="3.90.1150.10">
    <property type="entry name" value="Aspartate Aminotransferase, domain 1"/>
    <property type="match status" value="1"/>
</dbReference>
<gene>
    <name evidence="6" type="ORF">BAY32_04855</name>
</gene>
<comment type="cofactor">
    <cofactor evidence="1 5">
        <name>pyridoxal 5'-phosphate</name>
        <dbReference type="ChEBI" id="CHEBI:597326"/>
    </cofactor>
</comment>
<dbReference type="RefSeq" id="WP_078404471.1">
    <property type="nucleotide sequence ID" value="NZ_CP016377.1"/>
</dbReference>
<reference evidence="6 7" key="1">
    <citation type="submission" date="2016-06" db="EMBL/GenBank/DDBJ databases">
        <authorList>
            <person name="Nicholson A.C."/>
        </authorList>
    </citation>
    <scope>NUCLEOTIDE SEQUENCE [LARGE SCALE GENOMIC DNA]</scope>
    <source>
        <strain evidence="6 7">G4123</strain>
    </source>
</reference>
<evidence type="ECO:0000256" key="1">
    <source>
        <dbReference type="ARBA" id="ARBA00001933"/>
    </source>
</evidence>
<feature type="modified residue" description="N6-(pyridoxal phosphate)lysine" evidence="4">
    <location>
        <position position="196"/>
    </location>
</feature>
<evidence type="ECO:0000256" key="5">
    <source>
        <dbReference type="RuleBase" id="RU362118"/>
    </source>
</evidence>